<dbReference type="GO" id="GO:0016787">
    <property type="term" value="F:hydrolase activity"/>
    <property type="evidence" value="ECO:0007669"/>
    <property type="project" value="TreeGrafter"/>
</dbReference>
<dbReference type="RefSeq" id="XP_055884209.1">
    <property type="nucleotide sequence ID" value="XM_056028234.1"/>
</dbReference>
<dbReference type="OrthoDB" id="5307922at2759"/>
<protein>
    <submittedName>
        <fullName evidence="6">Adipocyte plasma membrane-associated protein-like</fullName>
    </submittedName>
</protein>
<evidence type="ECO:0000313" key="6">
    <source>
        <dbReference type="RefSeq" id="XP_055884209.1"/>
    </source>
</evidence>
<evidence type="ECO:0000256" key="1">
    <source>
        <dbReference type="ARBA" id="ARBA00009191"/>
    </source>
</evidence>
<comment type="similarity">
    <text evidence="1">Belongs to the strictosidine synthase family.</text>
</comment>
<keyword evidence="5" id="KW-1185">Reference proteome</keyword>
<evidence type="ECO:0000256" key="3">
    <source>
        <dbReference type="SAM" id="SignalP"/>
    </source>
</evidence>
<gene>
    <name evidence="6" type="primary">LOC106063082</name>
</gene>
<dbReference type="SUPFAM" id="SSF63829">
    <property type="entry name" value="Calcium-dependent phosphotriesterase"/>
    <property type="match status" value="1"/>
</dbReference>
<dbReference type="Gene3D" id="2.120.10.30">
    <property type="entry name" value="TolB, C-terminal domain"/>
    <property type="match status" value="1"/>
</dbReference>
<reference evidence="6" key="1">
    <citation type="submission" date="2025-08" db="UniProtKB">
        <authorList>
            <consortium name="RefSeq"/>
        </authorList>
    </citation>
    <scope>IDENTIFICATION</scope>
</reference>
<proteinExistence type="inferred from homology"/>
<dbReference type="AlphaFoldDB" id="A0A9W3AAM7"/>
<dbReference type="GeneID" id="106063082"/>
<dbReference type="Pfam" id="PF03088">
    <property type="entry name" value="Str_synth"/>
    <property type="match status" value="1"/>
</dbReference>
<feature type="domain" description="Strictosidine synthase conserved region" evidence="4">
    <location>
        <begin position="165"/>
        <end position="251"/>
    </location>
</feature>
<evidence type="ECO:0000259" key="4">
    <source>
        <dbReference type="Pfam" id="PF03088"/>
    </source>
</evidence>
<sequence length="385" mass="42663">MSSFWAFVLSCVIAAASVFVLLLLPSPIDPEPLYISEDLPELIGPLQVNTNLQNIKKLFQGQLVGPESFAAGPDGSLYTGTADGKIWRIKDGQLKLVTRTGRDDAACGQFHMEPLCGRPKGMKLDSEGYLIVADSYKGILKVNVDTGDKQVLLDKFNGSRFLFLNALDIARNGTIYFTDSSTKWERRNYRYEVIESNSLGRILALDPITLTSWLVTDGLYLANGLYLSEDQSFLLVAEMSVSRLSKVYIDGPKSGEKEVFITNLPGYPDNIKPNARGNLYVGMGSVRFQGSSAIGSFLDIVAPYPFIKRFITKIVPPSLFDIFLPQHALMLEISLDGRIVTSHHDPGAKALYALSEAFQYEDYVYLGHFNLPFLGVIEVKDLHPD</sequence>
<dbReference type="Pfam" id="PF20067">
    <property type="entry name" value="SSL_N"/>
    <property type="match status" value="1"/>
</dbReference>
<keyword evidence="2" id="KW-0325">Glycoprotein</keyword>
<evidence type="ECO:0000256" key="2">
    <source>
        <dbReference type="ARBA" id="ARBA00023180"/>
    </source>
</evidence>
<feature type="signal peptide" evidence="3">
    <location>
        <begin position="1"/>
        <end position="30"/>
    </location>
</feature>
<dbReference type="InterPro" id="IPR018119">
    <property type="entry name" value="Strictosidine_synth_cons-reg"/>
</dbReference>
<dbReference type="PANTHER" id="PTHR10426:SF20">
    <property type="entry name" value="ADIPOCYTE PLASMA MEMBRANE-ASSOCIATED PROTEIN"/>
    <property type="match status" value="1"/>
</dbReference>
<dbReference type="PANTHER" id="PTHR10426">
    <property type="entry name" value="STRICTOSIDINE SYNTHASE-RELATED"/>
    <property type="match status" value="1"/>
</dbReference>
<evidence type="ECO:0000313" key="5">
    <source>
        <dbReference type="Proteomes" id="UP001165740"/>
    </source>
</evidence>
<accession>A0A9W3AAM7</accession>
<dbReference type="InterPro" id="IPR011042">
    <property type="entry name" value="6-blade_b-propeller_TolB-like"/>
</dbReference>
<dbReference type="GO" id="GO:0012505">
    <property type="term" value="C:endomembrane system"/>
    <property type="evidence" value="ECO:0007669"/>
    <property type="project" value="TreeGrafter"/>
</dbReference>
<dbReference type="OMA" id="TFITQMG"/>
<feature type="chain" id="PRO_5040778313" evidence="3">
    <location>
        <begin position="31"/>
        <end position="385"/>
    </location>
</feature>
<dbReference type="Proteomes" id="UP001165740">
    <property type="component" value="Chromosome 4"/>
</dbReference>
<keyword evidence="3" id="KW-0732">Signal</keyword>
<name>A0A9W3AAM7_BIOGL</name>
<organism evidence="5 6">
    <name type="scientific">Biomphalaria glabrata</name>
    <name type="common">Bloodfluke planorb</name>
    <name type="synonym">Freshwater snail</name>
    <dbReference type="NCBI Taxonomy" id="6526"/>
    <lineage>
        <taxon>Eukaryota</taxon>
        <taxon>Metazoa</taxon>
        <taxon>Spiralia</taxon>
        <taxon>Lophotrochozoa</taxon>
        <taxon>Mollusca</taxon>
        <taxon>Gastropoda</taxon>
        <taxon>Heterobranchia</taxon>
        <taxon>Euthyneura</taxon>
        <taxon>Panpulmonata</taxon>
        <taxon>Hygrophila</taxon>
        <taxon>Lymnaeoidea</taxon>
        <taxon>Planorbidae</taxon>
        <taxon>Biomphalaria</taxon>
    </lineage>
</organism>